<sequence length="397" mass="43274">MIFVSFLCSGAFVIAYFIILVLFGIPLYFLESAIGQFSSQGPVNVWRAVPLLQGVGVGMNFASGLISIYYNVIVSYGLFYLFASFQSPLPWATCQSWSDECCSDTPLGARQNSALKIIAKFEEYVIKDQMALQRSSGIEETGPIVWHLALCLLLSSTVTALVLIKGIKSSGKVMYFTSLFPYVALVILLIRGMTLEGARDGIHFFIGAQTNLTKLMEAELWKDAAAQTTFSLGIACGGLVTLASYGKFHNNMFIDSVAICFVNHATSILAGFAIFSVLGHMSHSYQVPIGEVVKDGFGLAFIVYAEALTKLPISSLWSILFFFMLFTVGLDTQFANIEVVSTTIFDAFPKYKRAYISVGCSIINFLLGLPLVTTVGPWISTITGMCCLNAHVQCVSV</sequence>
<evidence type="ECO:0000256" key="1">
    <source>
        <dbReference type="ARBA" id="ARBA00004141"/>
    </source>
</evidence>
<evidence type="ECO:0000256" key="4">
    <source>
        <dbReference type="ARBA" id="ARBA00022989"/>
    </source>
</evidence>
<dbReference type="PROSITE" id="PS50267">
    <property type="entry name" value="NA_NEUROTRAN_SYMP_3"/>
    <property type="match status" value="1"/>
</dbReference>
<feature type="transmembrane region" description="Helical" evidence="8">
    <location>
        <begin position="6"/>
        <end position="30"/>
    </location>
</feature>
<protein>
    <submittedName>
        <fullName evidence="9">Solute carrier family 6 member 14</fullName>
    </submittedName>
</protein>
<feature type="transmembrane region" description="Helical" evidence="8">
    <location>
        <begin position="224"/>
        <end position="245"/>
    </location>
</feature>
<dbReference type="GO" id="GO:1901235">
    <property type="term" value="F:(R)-carnitine transmembrane transporter activity"/>
    <property type="evidence" value="ECO:0007669"/>
    <property type="project" value="TreeGrafter"/>
</dbReference>
<keyword evidence="3 8" id="KW-0812">Transmembrane</keyword>
<dbReference type="SUPFAM" id="SSF161070">
    <property type="entry name" value="SNF-like"/>
    <property type="match status" value="1"/>
</dbReference>
<evidence type="ECO:0000313" key="9">
    <source>
        <dbReference type="Ensembl" id="ENSHCOP00000006185.1"/>
    </source>
</evidence>
<dbReference type="GO" id="GO:0046872">
    <property type="term" value="F:metal ion binding"/>
    <property type="evidence" value="ECO:0007669"/>
    <property type="project" value="UniProtKB-KW"/>
</dbReference>
<dbReference type="GO" id="GO:0005886">
    <property type="term" value="C:plasma membrane"/>
    <property type="evidence" value="ECO:0007669"/>
    <property type="project" value="TreeGrafter"/>
</dbReference>
<dbReference type="PROSITE" id="PS00754">
    <property type="entry name" value="NA_NEUROTRAN_SYMP_2"/>
    <property type="match status" value="1"/>
</dbReference>
<feature type="transmembrane region" description="Helical" evidence="8">
    <location>
        <begin position="355"/>
        <end position="379"/>
    </location>
</feature>
<dbReference type="Pfam" id="PF00209">
    <property type="entry name" value="SNF"/>
    <property type="match status" value="1"/>
</dbReference>
<dbReference type="PANTHER" id="PTHR11616:SF286">
    <property type="entry name" value="SODIUM- AND CHLORIDE-DEPENDENT NEUTRAL AND BASIC AMINO ACID TRANSPORTER B(0+)"/>
    <property type="match status" value="1"/>
</dbReference>
<evidence type="ECO:0000313" key="10">
    <source>
        <dbReference type="Proteomes" id="UP000264820"/>
    </source>
</evidence>
<keyword evidence="6" id="KW-0479">Metal-binding</keyword>
<dbReference type="GO" id="GO:0001761">
    <property type="term" value="F:beta-alanine transmembrane transporter activity"/>
    <property type="evidence" value="ECO:0007669"/>
    <property type="project" value="TreeGrafter"/>
</dbReference>
<keyword evidence="4 8" id="KW-1133">Transmembrane helix</keyword>
<evidence type="ECO:0000256" key="7">
    <source>
        <dbReference type="PIRSR" id="PIRSR600175-2"/>
    </source>
</evidence>
<dbReference type="GO" id="GO:0022858">
    <property type="term" value="F:alanine transmembrane transporter activity"/>
    <property type="evidence" value="ECO:0007669"/>
    <property type="project" value="TreeGrafter"/>
</dbReference>
<name>A0A3Q2XNB0_HIPCM</name>
<dbReference type="InterPro" id="IPR037272">
    <property type="entry name" value="SNS_sf"/>
</dbReference>
<dbReference type="PANTHER" id="PTHR11616">
    <property type="entry name" value="SODIUM/CHLORIDE DEPENDENT TRANSPORTER"/>
    <property type="match status" value="1"/>
</dbReference>
<dbReference type="Proteomes" id="UP000264820">
    <property type="component" value="Unplaced"/>
</dbReference>
<accession>A0A3Q2XNB0</accession>
<feature type="binding site" evidence="6">
    <location>
        <position position="263"/>
    </location>
    <ligand>
        <name>Na(+)</name>
        <dbReference type="ChEBI" id="CHEBI:29101"/>
        <label>1</label>
    </ligand>
</feature>
<reference evidence="9" key="1">
    <citation type="submission" date="2025-08" db="UniProtKB">
        <authorList>
            <consortium name="Ensembl"/>
        </authorList>
    </citation>
    <scope>IDENTIFICATION</scope>
</reference>
<keyword evidence="5 8" id="KW-0472">Membrane</keyword>
<keyword evidence="7" id="KW-1015">Disulfide bond</keyword>
<organism evidence="9 10">
    <name type="scientific">Hippocampus comes</name>
    <name type="common">Tiger tail seahorse</name>
    <dbReference type="NCBI Taxonomy" id="109280"/>
    <lineage>
        <taxon>Eukaryota</taxon>
        <taxon>Metazoa</taxon>
        <taxon>Chordata</taxon>
        <taxon>Craniata</taxon>
        <taxon>Vertebrata</taxon>
        <taxon>Euteleostomi</taxon>
        <taxon>Actinopterygii</taxon>
        <taxon>Neopterygii</taxon>
        <taxon>Teleostei</taxon>
        <taxon>Neoteleostei</taxon>
        <taxon>Acanthomorphata</taxon>
        <taxon>Syngnathiaria</taxon>
        <taxon>Syngnathiformes</taxon>
        <taxon>Syngnathoidei</taxon>
        <taxon>Syngnathidae</taxon>
        <taxon>Hippocampus</taxon>
    </lineage>
</organism>
<evidence type="ECO:0000256" key="8">
    <source>
        <dbReference type="SAM" id="Phobius"/>
    </source>
</evidence>
<evidence type="ECO:0000256" key="6">
    <source>
        <dbReference type="PIRSR" id="PIRSR600175-1"/>
    </source>
</evidence>
<evidence type="ECO:0000256" key="3">
    <source>
        <dbReference type="ARBA" id="ARBA00022692"/>
    </source>
</evidence>
<dbReference type="PRINTS" id="PR00176">
    <property type="entry name" value="NANEUSMPORT"/>
</dbReference>
<feature type="binding site" evidence="6">
    <location>
        <position position="231"/>
    </location>
    <ligand>
        <name>Na(+)</name>
        <dbReference type="ChEBI" id="CHEBI:29101"/>
        <label>1</label>
    </ligand>
</feature>
<feature type="transmembrane region" description="Helical" evidence="8">
    <location>
        <begin position="51"/>
        <end position="82"/>
    </location>
</feature>
<evidence type="ECO:0000256" key="2">
    <source>
        <dbReference type="ARBA" id="ARBA00022448"/>
    </source>
</evidence>
<comment type="subcellular location">
    <subcellularLocation>
        <location evidence="1">Membrane</location>
        <topology evidence="1">Multi-pass membrane protein</topology>
    </subcellularLocation>
</comment>
<dbReference type="GO" id="GO:0015657">
    <property type="term" value="F:branched-chain amino acid:sodium symporter activity"/>
    <property type="evidence" value="ECO:0007669"/>
    <property type="project" value="TreeGrafter"/>
</dbReference>
<reference evidence="9" key="2">
    <citation type="submission" date="2025-09" db="UniProtKB">
        <authorList>
            <consortium name="Ensembl"/>
        </authorList>
    </citation>
    <scope>IDENTIFICATION</scope>
</reference>
<feature type="binding site" evidence="6">
    <location>
        <position position="331"/>
    </location>
    <ligand>
        <name>Na(+)</name>
        <dbReference type="ChEBI" id="CHEBI:29101"/>
        <label>1</label>
    </ligand>
</feature>
<dbReference type="Ensembl" id="ENSHCOT00000004094.1">
    <property type="protein sequence ID" value="ENSHCOP00000006185.1"/>
    <property type="gene ID" value="ENSHCOG00000007978.1"/>
</dbReference>
<keyword evidence="10" id="KW-1185">Reference proteome</keyword>
<feature type="transmembrane region" description="Helical" evidence="8">
    <location>
        <begin position="173"/>
        <end position="190"/>
    </location>
</feature>
<proteinExistence type="predicted"/>
<dbReference type="GO" id="GO:0089718">
    <property type="term" value="P:amino acid import across plasma membrane"/>
    <property type="evidence" value="ECO:0007669"/>
    <property type="project" value="TreeGrafter"/>
</dbReference>
<keyword evidence="6" id="KW-0915">Sodium</keyword>
<feature type="disulfide bond" evidence="7">
    <location>
        <begin position="94"/>
        <end position="102"/>
    </location>
</feature>
<dbReference type="GeneTree" id="ENSGT00940000159688"/>
<dbReference type="AlphaFoldDB" id="A0A3Q2XNB0"/>
<keyword evidence="2" id="KW-0813">Transport</keyword>
<dbReference type="InterPro" id="IPR000175">
    <property type="entry name" value="Na/ntran_symport"/>
</dbReference>
<dbReference type="GO" id="GO:0015374">
    <property type="term" value="F:neutral, basic amino acid:sodium:chloride symporter activity"/>
    <property type="evidence" value="ECO:0007669"/>
    <property type="project" value="TreeGrafter"/>
</dbReference>
<feature type="transmembrane region" description="Helical" evidence="8">
    <location>
        <begin position="144"/>
        <end position="164"/>
    </location>
</feature>
<feature type="transmembrane region" description="Helical" evidence="8">
    <location>
        <begin position="257"/>
        <end position="278"/>
    </location>
</feature>
<evidence type="ECO:0000256" key="5">
    <source>
        <dbReference type="ARBA" id="ARBA00023136"/>
    </source>
</evidence>